<evidence type="ECO:0000256" key="1">
    <source>
        <dbReference type="SAM" id="SignalP"/>
    </source>
</evidence>
<name>A0ABV4CCP7_9PSEU</name>
<dbReference type="EMBL" id="JBGEHV010000006">
    <property type="protein sequence ID" value="MEY8038736.1"/>
    <property type="molecule type" value="Genomic_DNA"/>
</dbReference>
<accession>A0ABV4CCP7</accession>
<proteinExistence type="predicted"/>
<gene>
    <name evidence="2" type="ORF">AB8O55_04945</name>
</gene>
<dbReference type="Proteomes" id="UP001564626">
    <property type="component" value="Unassembled WGS sequence"/>
</dbReference>
<evidence type="ECO:0000313" key="3">
    <source>
        <dbReference type="Proteomes" id="UP001564626"/>
    </source>
</evidence>
<sequence>MVGGRDFRRRRAVLAGGLAALLLAPATGWAAGGDGVRSGGGGDNPTAERLTRERAWVQAGPLRFGAEPLAAVESAATAAAADATCSISATTATHLVLAPTWPEVAPSGAAPSPMTLSRYDDQPALADPEQRSPGLFFNPGVGMWQLDSAGLGADVTAATAIDAGSAAREVAPGIVAAYCTARSAGRGAAEARAAAWRPWHACDDGACEDVFARLGSEGVTTDRATSRHGGAEPRRCTYQGTAYDCLYVDPAAAEGEGAWTSPGYGPAPVAAPFYAFRHAEGGVAYEVRYWLSADSGAATDVSASRRLGVNARTALTWAAESDLCDTTAGRGRC</sequence>
<reference evidence="2 3" key="1">
    <citation type="submission" date="2024-08" db="EMBL/GenBank/DDBJ databases">
        <title>Genome mining of Saccharopolyspora cebuensis PGLac3 from Nigerian medicinal plant.</title>
        <authorList>
            <person name="Ezeobiora C.E."/>
            <person name="Igbokwe N.H."/>
            <person name="Amin D.H."/>
            <person name="Mendie U.E."/>
        </authorList>
    </citation>
    <scope>NUCLEOTIDE SEQUENCE [LARGE SCALE GENOMIC DNA]</scope>
    <source>
        <strain evidence="2 3">PGLac3</strain>
    </source>
</reference>
<feature type="signal peptide" evidence="1">
    <location>
        <begin position="1"/>
        <end position="30"/>
    </location>
</feature>
<keyword evidence="1" id="KW-0732">Signal</keyword>
<comment type="caution">
    <text evidence="2">The sequence shown here is derived from an EMBL/GenBank/DDBJ whole genome shotgun (WGS) entry which is preliminary data.</text>
</comment>
<evidence type="ECO:0000313" key="2">
    <source>
        <dbReference type="EMBL" id="MEY8038736.1"/>
    </source>
</evidence>
<organism evidence="2 3">
    <name type="scientific">Saccharopolyspora cebuensis</name>
    <dbReference type="NCBI Taxonomy" id="418759"/>
    <lineage>
        <taxon>Bacteria</taxon>
        <taxon>Bacillati</taxon>
        <taxon>Actinomycetota</taxon>
        <taxon>Actinomycetes</taxon>
        <taxon>Pseudonocardiales</taxon>
        <taxon>Pseudonocardiaceae</taxon>
        <taxon>Saccharopolyspora</taxon>
    </lineage>
</organism>
<protein>
    <submittedName>
        <fullName evidence="2">Uncharacterized protein</fullName>
    </submittedName>
</protein>
<keyword evidence="3" id="KW-1185">Reference proteome</keyword>
<feature type="chain" id="PRO_5047498328" evidence="1">
    <location>
        <begin position="31"/>
        <end position="333"/>
    </location>
</feature>
<dbReference type="RefSeq" id="WP_345367692.1">
    <property type="nucleotide sequence ID" value="NZ_BAABII010000019.1"/>
</dbReference>